<keyword evidence="2" id="KW-1185">Reference proteome</keyword>
<organism evidence="1 2">
    <name type="scientific">Sphingobacterium hungaricum</name>
    <dbReference type="NCBI Taxonomy" id="2082723"/>
    <lineage>
        <taxon>Bacteria</taxon>
        <taxon>Pseudomonadati</taxon>
        <taxon>Bacteroidota</taxon>
        <taxon>Sphingobacteriia</taxon>
        <taxon>Sphingobacteriales</taxon>
        <taxon>Sphingobacteriaceae</taxon>
        <taxon>Sphingobacterium</taxon>
    </lineage>
</organism>
<name>A0A928UXA5_9SPHI</name>
<dbReference type="AlphaFoldDB" id="A0A928UXA5"/>
<gene>
    <name evidence="1" type="ORF">C4F49_05080</name>
</gene>
<comment type="caution">
    <text evidence="1">The sequence shown here is derived from an EMBL/GenBank/DDBJ whole genome shotgun (WGS) entry which is preliminary data.</text>
</comment>
<evidence type="ECO:0000313" key="1">
    <source>
        <dbReference type="EMBL" id="MBE8713045.1"/>
    </source>
</evidence>
<reference evidence="1" key="1">
    <citation type="submission" date="2018-02" db="EMBL/GenBank/DDBJ databases">
        <authorList>
            <person name="Vasarhelyi B.M."/>
            <person name="Deshmukh S."/>
            <person name="Balint B."/>
            <person name="Kukolya J."/>
        </authorList>
    </citation>
    <scope>NUCLEOTIDE SEQUENCE</scope>
    <source>
        <strain evidence="1">KB22</strain>
    </source>
</reference>
<proteinExistence type="predicted"/>
<dbReference type="EMBL" id="PRDK01000003">
    <property type="protein sequence ID" value="MBE8713045.1"/>
    <property type="molecule type" value="Genomic_DNA"/>
</dbReference>
<protein>
    <submittedName>
        <fullName evidence="1">Uncharacterized protein</fullName>
    </submittedName>
</protein>
<dbReference type="Proteomes" id="UP000616201">
    <property type="component" value="Unassembled WGS sequence"/>
</dbReference>
<sequence length="133" mass="14600">MLSGFIAVGLLSCSKETVDSAGRDVALNIIRTGVWEKATKTVSGNTDAGLNITTQLLDDDQTMNFDKDGRAWVKTEGATTQTSYSYSMPTNRKMIFDGTEYSIEESIVQSITTLTLINVTGPVRTQLVIKRKR</sequence>
<evidence type="ECO:0000313" key="2">
    <source>
        <dbReference type="Proteomes" id="UP000616201"/>
    </source>
</evidence>
<accession>A0A928UXA5</accession>